<name>A0A4Q4QGH6_9PLEO</name>
<gene>
    <name evidence="1" type="ORF">AA0113_g11012</name>
</gene>
<dbReference type="EMBL" id="PEJP01000061">
    <property type="protein sequence ID" value="RYO41452.1"/>
    <property type="molecule type" value="Genomic_DNA"/>
</dbReference>
<proteinExistence type="predicted"/>
<keyword evidence="2" id="KW-1185">Reference proteome</keyword>
<evidence type="ECO:0000313" key="2">
    <source>
        <dbReference type="Proteomes" id="UP000293823"/>
    </source>
</evidence>
<organism evidence="1 2">
    <name type="scientific">Alternaria arborescens</name>
    <dbReference type="NCBI Taxonomy" id="156630"/>
    <lineage>
        <taxon>Eukaryota</taxon>
        <taxon>Fungi</taxon>
        <taxon>Dikarya</taxon>
        <taxon>Ascomycota</taxon>
        <taxon>Pezizomycotina</taxon>
        <taxon>Dothideomycetes</taxon>
        <taxon>Pleosporomycetidae</taxon>
        <taxon>Pleosporales</taxon>
        <taxon>Pleosporineae</taxon>
        <taxon>Pleosporaceae</taxon>
        <taxon>Alternaria</taxon>
        <taxon>Alternaria sect. Alternaria</taxon>
    </lineage>
</organism>
<reference evidence="2" key="1">
    <citation type="journal article" date="2019" name="bioRxiv">
        <title>Genomics, evolutionary history and diagnostics of the Alternaria alternata species group including apple and Asian pear pathotypes.</title>
        <authorList>
            <person name="Armitage A.D."/>
            <person name="Cockerton H.M."/>
            <person name="Sreenivasaprasad S."/>
            <person name="Woodhall J.W."/>
            <person name="Lane C.R."/>
            <person name="Harrison R.J."/>
            <person name="Clarkson J.P."/>
        </authorList>
    </citation>
    <scope>NUCLEOTIDE SEQUENCE [LARGE SCALE GENOMIC DNA]</scope>
    <source>
        <strain evidence="2">RGR 97.0016</strain>
    </source>
</reference>
<dbReference type="OrthoDB" id="2013942at2759"/>
<protein>
    <submittedName>
        <fullName evidence="1">Uncharacterized protein</fullName>
    </submittedName>
</protein>
<comment type="caution">
    <text evidence="1">The sequence shown here is derived from an EMBL/GenBank/DDBJ whole genome shotgun (WGS) entry which is preliminary data.</text>
</comment>
<sequence>MTTWVLPYQLQASSTLKDTPQLLRSDQAFTDHSSPADLENRVVNCKAIDLVVKALRIAPGASKYCSSVLHVATTTVQTTSTSTTTSTNIVTTTITSTACPAPTAVKKREAFPITAVSNASPAKANQPEIQNCGGAPLPGFACSQISSACSCLNLPTPATTTTIPTTTTTTVASTITSCVPPPVPTCDQPFVCGADPQSCSGTSGCFCFGSDKRPICANIAGLQGRCSEYPSCNTDADCAAGSVCDPLCCGSGICYPVGTCTNSAAPSRMFRRRGTAGKGLRLLESLYNPNWRDVVPGADSAARM</sequence>
<dbReference type="Proteomes" id="UP000293823">
    <property type="component" value="Unassembled WGS sequence"/>
</dbReference>
<accession>A0A4Q4QGH6</accession>
<evidence type="ECO:0000313" key="1">
    <source>
        <dbReference type="EMBL" id="RYO41452.1"/>
    </source>
</evidence>
<dbReference type="AlphaFoldDB" id="A0A4Q4QGH6"/>